<evidence type="ECO:0000313" key="1">
    <source>
        <dbReference type="EMBL" id="TCW90264.1"/>
    </source>
</evidence>
<reference evidence="1" key="1">
    <citation type="submission" date="2019-01" db="EMBL/GenBank/DDBJ databases">
        <authorList>
            <person name="Lista F."/>
            <person name="Anselmo A."/>
        </authorList>
    </citation>
    <scope>NUCLEOTIDE SEQUENCE</scope>
    <source>
        <strain evidence="1">21S</strain>
    </source>
</reference>
<accession>A0A483F3C8</accession>
<dbReference type="RefSeq" id="WP_132226679.1">
    <property type="nucleotide sequence ID" value="NZ_AP024785.1"/>
</dbReference>
<sequence>MRYTVILSDDFGYADYQVLAEDKKVAVSKAISEHCKDDSEERQGGTVLRSPTATTSNFRLSQLVQVCKKIKQAVSNQQP</sequence>
<protein>
    <submittedName>
        <fullName evidence="1">Uncharacterized protein</fullName>
    </submittedName>
</protein>
<comment type="caution">
    <text evidence="1">The sequence shown here is derived from an EMBL/GenBank/DDBJ whole genome shotgun (WGS) entry which is preliminary data.</text>
</comment>
<name>A0A483F3C8_KLEPN</name>
<proteinExistence type="predicted"/>
<gene>
    <name evidence="1" type="ORF">ETE82_26520</name>
</gene>
<dbReference type="AlphaFoldDB" id="A0A483F3C8"/>
<organism evidence="1">
    <name type="scientific">Klebsiella pneumoniae</name>
    <dbReference type="NCBI Taxonomy" id="573"/>
    <lineage>
        <taxon>Bacteria</taxon>
        <taxon>Pseudomonadati</taxon>
        <taxon>Pseudomonadota</taxon>
        <taxon>Gammaproteobacteria</taxon>
        <taxon>Enterobacterales</taxon>
        <taxon>Enterobacteriaceae</taxon>
        <taxon>Klebsiella/Raoultella group</taxon>
        <taxon>Klebsiella</taxon>
        <taxon>Klebsiella pneumoniae complex</taxon>
    </lineage>
</organism>
<dbReference type="EMBL" id="SDCB01000059">
    <property type="protein sequence ID" value="TCW90264.1"/>
    <property type="molecule type" value="Genomic_DNA"/>
</dbReference>